<keyword evidence="3" id="KW-0677">Repeat</keyword>
<dbReference type="PANTHER" id="PTHR46208">
    <property type="entry name" value="MITOCHONDRIAL IMPORT RECEPTOR SUBUNIT TOM70"/>
    <property type="match status" value="1"/>
</dbReference>
<feature type="repeat" description="TPR" evidence="10">
    <location>
        <begin position="354"/>
        <end position="387"/>
    </location>
</feature>
<feature type="repeat" description="TPR" evidence="10">
    <location>
        <begin position="498"/>
        <end position="531"/>
    </location>
</feature>
<reference evidence="12 13" key="1">
    <citation type="journal article" date="2024" name="Insects">
        <title>An Improved Chromosome-Level Genome Assembly of the Firefly Pyrocoelia pectoralis.</title>
        <authorList>
            <person name="Fu X."/>
            <person name="Meyer-Rochow V.B."/>
            <person name="Ballantyne L."/>
            <person name="Zhu X."/>
        </authorList>
    </citation>
    <scope>NUCLEOTIDE SEQUENCE [LARGE SCALE GENOMIC DNA]</scope>
    <source>
        <strain evidence="12">XCY_ONT2</strain>
    </source>
</reference>
<comment type="caution">
    <text evidence="12">The sequence shown here is derived from an EMBL/GenBank/DDBJ whole genome shotgun (WGS) entry which is preliminary data.</text>
</comment>
<proteinExistence type="inferred from homology"/>
<evidence type="ECO:0000256" key="9">
    <source>
        <dbReference type="ARBA" id="ARBA00038030"/>
    </source>
</evidence>
<dbReference type="PANTHER" id="PTHR46208:SF1">
    <property type="entry name" value="MITOCHONDRIAL IMPORT RECEPTOR SUBUNIT TOM70"/>
    <property type="match status" value="1"/>
</dbReference>
<evidence type="ECO:0000256" key="8">
    <source>
        <dbReference type="ARBA" id="ARBA00023136"/>
    </source>
</evidence>
<evidence type="ECO:0000256" key="3">
    <source>
        <dbReference type="ARBA" id="ARBA00022737"/>
    </source>
</evidence>
<feature type="repeat" description="TPR" evidence="10">
    <location>
        <begin position="74"/>
        <end position="107"/>
    </location>
</feature>
<dbReference type="PROSITE" id="PS50293">
    <property type="entry name" value="TPR_REGION"/>
    <property type="match status" value="2"/>
</dbReference>
<evidence type="ECO:0008006" key="14">
    <source>
        <dbReference type="Google" id="ProtNLM"/>
    </source>
</evidence>
<keyword evidence="2 11" id="KW-0812">Transmembrane</keyword>
<evidence type="ECO:0000256" key="1">
    <source>
        <dbReference type="ARBA" id="ARBA00004572"/>
    </source>
</evidence>
<gene>
    <name evidence="12" type="ORF">RI129_008044</name>
</gene>
<name>A0AAN7VDG6_9COLE</name>
<dbReference type="InterPro" id="IPR019734">
    <property type="entry name" value="TPR_rpt"/>
</dbReference>
<dbReference type="InterPro" id="IPR013105">
    <property type="entry name" value="TPR_2"/>
</dbReference>
<feature type="repeat" description="TPR" evidence="10">
    <location>
        <begin position="320"/>
        <end position="353"/>
    </location>
</feature>
<keyword evidence="4" id="KW-1000">Mitochondrion outer membrane</keyword>
<evidence type="ECO:0000313" key="12">
    <source>
        <dbReference type="EMBL" id="KAK5644199.1"/>
    </source>
</evidence>
<dbReference type="GO" id="GO:0008320">
    <property type="term" value="F:protein transmembrane transporter activity"/>
    <property type="evidence" value="ECO:0007669"/>
    <property type="project" value="TreeGrafter"/>
</dbReference>
<evidence type="ECO:0000256" key="6">
    <source>
        <dbReference type="ARBA" id="ARBA00022989"/>
    </source>
</evidence>
<dbReference type="Proteomes" id="UP001329430">
    <property type="component" value="Chromosome 5"/>
</dbReference>
<dbReference type="Pfam" id="PF13181">
    <property type="entry name" value="TPR_8"/>
    <property type="match status" value="2"/>
</dbReference>
<dbReference type="GO" id="GO:0030943">
    <property type="term" value="F:mitochondrion targeting sequence binding"/>
    <property type="evidence" value="ECO:0007669"/>
    <property type="project" value="TreeGrafter"/>
</dbReference>
<dbReference type="Gene3D" id="1.25.40.10">
    <property type="entry name" value="Tetratricopeptide repeat domain"/>
    <property type="match status" value="2"/>
</dbReference>
<dbReference type="Pfam" id="PF07719">
    <property type="entry name" value="TPR_2"/>
    <property type="match status" value="1"/>
</dbReference>
<keyword evidence="8 11" id="KW-0472">Membrane</keyword>
<dbReference type="PROSITE" id="PS50005">
    <property type="entry name" value="TPR"/>
    <property type="match status" value="5"/>
</dbReference>
<dbReference type="GO" id="GO:0045039">
    <property type="term" value="P:protein insertion into mitochondrial inner membrane"/>
    <property type="evidence" value="ECO:0007669"/>
    <property type="project" value="TreeGrafter"/>
</dbReference>
<comment type="similarity">
    <text evidence="9">Belongs to the Tom70 family.</text>
</comment>
<keyword evidence="6 11" id="KW-1133">Transmembrane helix</keyword>
<comment type="subcellular location">
    <subcellularLocation>
        <location evidence="1">Mitochondrion outer membrane</location>
        <topology evidence="1">Single-pass membrane protein</topology>
    </subcellularLocation>
</comment>
<keyword evidence="5 10" id="KW-0802">TPR repeat</keyword>
<dbReference type="Pfam" id="PF00515">
    <property type="entry name" value="TPR_1"/>
    <property type="match status" value="1"/>
</dbReference>
<evidence type="ECO:0000313" key="13">
    <source>
        <dbReference type="Proteomes" id="UP001329430"/>
    </source>
</evidence>
<evidence type="ECO:0000256" key="5">
    <source>
        <dbReference type="ARBA" id="ARBA00022803"/>
    </source>
</evidence>
<evidence type="ECO:0000256" key="4">
    <source>
        <dbReference type="ARBA" id="ARBA00022787"/>
    </source>
</evidence>
<feature type="transmembrane region" description="Helical" evidence="11">
    <location>
        <begin position="15"/>
        <end position="34"/>
    </location>
</feature>
<dbReference type="EMBL" id="JAVRBK010000005">
    <property type="protein sequence ID" value="KAK5644199.1"/>
    <property type="molecule type" value="Genomic_DNA"/>
</dbReference>
<accession>A0AAN7VDG6</accession>
<keyword evidence="13" id="KW-1185">Reference proteome</keyword>
<keyword evidence="7" id="KW-0496">Mitochondrion</keyword>
<sequence length="565" mass="63851">MSSVNSGGGSPFPKWQIALALGATGAIGLGYWYLRQQSKLVTVKKPSLKDTNSLSIDDKTVDDEKGDETPFQLSQRYKNEGNVLFKKGKYDEAISFYNKAIEICPEDQRHDLSTYYQNRAAAYEQLKKYSSVIADTSKALEYNEKYEKALYRRAKAYEAIKDWENCLDDITAVCLLQGFQNQNALLLADRVLKELGKQHAVEAIKNKKPILPSKQFIKTYFMSFSEDPVYKMLLNTEEPMGDGVLSGFLKAKIAFATENFDDIIPACTEEINSSESESQYIFEALSLRASFYLLSGSHQLALDDFKTIVDAADANPKLRVNTLIKRASLHVQLEKPTECLEDFAKAVEIDPDNSDIYHHRGQVNLLMDNTEEARRDFDKAVELNPNFAIAVVQKCYADYRYAMMTRNMEMLMESLTSFAKVTTRFSNFSEVFVLYGQVLTERQDYQEAEKTFVKALELEPNNATILVHRGLLAIQSTSDMKKAIELINSAIELDDKCEFAYETLGTIEVQRGNLVIAIDLFNKAIALARTEIEMTHLFSLRDAAISQLKVTTKLGIGPQLLKPDM</sequence>
<protein>
    <recommendedName>
        <fullName evidence="14">Mitochondrial import receptor subunit TOM70</fullName>
    </recommendedName>
</protein>
<dbReference type="GO" id="GO:0030150">
    <property type="term" value="P:protein import into mitochondrial matrix"/>
    <property type="evidence" value="ECO:0007669"/>
    <property type="project" value="TreeGrafter"/>
</dbReference>
<evidence type="ECO:0000256" key="11">
    <source>
        <dbReference type="SAM" id="Phobius"/>
    </source>
</evidence>
<evidence type="ECO:0000256" key="7">
    <source>
        <dbReference type="ARBA" id="ARBA00023128"/>
    </source>
</evidence>
<dbReference type="InterPro" id="IPR011990">
    <property type="entry name" value="TPR-like_helical_dom_sf"/>
</dbReference>
<evidence type="ECO:0000256" key="10">
    <source>
        <dbReference type="PROSITE-ProRule" id="PRU00339"/>
    </source>
</evidence>
<feature type="repeat" description="TPR" evidence="10">
    <location>
        <begin position="429"/>
        <end position="462"/>
    </location>
</feature>
<evidence type="ECO:0000256" key="2">
    <source>
        <dbReference type="ARBA" id="ARBA00022692"/>
    </source>
</evidence>
<dbReference type="GO" id="GO:0005741">
    <property type="term" value="C:mitochondrial outer membrane"/>
    <property type="evidence" value="ECO:0007669"/>
    <property type="project" value="UniProtKB-SubCell"/>
</dbReference>
<dbReference type="AlphaFoldDB" id="A0AAN7VDG6"/>
<dbReference type="SMART" id="SM00028">
    <property type="entry name" value="TPR"/>
    <property type="match status" value="9"/>
</dbReference>
<organism evidence="12 13">
    <name type="scientific">Pyrocoelia pectoralis</name>
    <dbReference type="NCBI Taxonomy" id="417401"/>
    <lineage>
        <taxon>Eukaryota</taxon>
        <taxon>Metazoa</taxon>
        <taxon>Ecdysozoa</taxon>
        <taxon>Arthropoda</taxon>
        <taxon>Hexapoda</taxon>
        <taxon>Insecta</taxon>
        <taxon>Pterygota</taxon>
        <taxon>Neoptera</taxon>
        <taxon>Endopterygota</taxon>
        <taxon>Coleoptera</taxon>
        <taxon>Polyphaga</taxon>
        <taxon>Elateriformia</taxon>
        <taxon>Elateroidea</taxon>
        <taxon>Lampyridae</taxon>
        <taxon>Lampyrinae</taxon>
        <taxon>Pyrocoelia</taxon>
    </lineage>
</organism>
<dbReference type="SUPFAM" id="SSF48439">
    <property type="entry name" value="Protein prenylyltransferase"/>
    <property type="match status" value="1"/>
</dbReference>